<keyword evidence="3" id="KW-1185">Reference proteome</keyword>
<proteinExistence type="predicted"/>
<evidence type="ECO:0000313" key="2">
    <source>
        <dbReference type="EMBL" id="MEX5730259.1"/>
    </source>
</evidence>
<reference evidence="2 3" key="1">
    <citation type="submission" date="2024-06" db="EMBL/GenBank/DDBJ databases">
        <title>Genome of Rhodovulum iodosum, a marine photoferrotroph.</title>
        <authorList>
            <person name="Bianchini G."/>
            <person name="Nikeleit V."/>
            <person name="Kappler A."/>
            <person name="Bryce C."/>
            <person name="Sanchez-Baracaldo P."/>
        </authorList>
    </citation>
    <scope>NUCLEOTIDE SEQUENCE [LARGE SCALE GENOMIC DNA]</scope>
    <source>
        <strain evidence="2 3">UT/N1</strain>
    </source>
</reference>
<dbReference type="EMBL" id="JBEHHI010000005">
    <property type="protein sequence ID" value="MEX5730259.1"/>
    <property type="molecule type" value="Genomic_DNA"/>
</dbReference>
<name>A0ABV3XY64_9RHOB</name>
<evidence type="ECO:0000313" key="3">
    <source>
        <dbReference type="Proteomes" id="UP001560019"/>
    </source>
</evidence>
<accession>A0ABV3XY64</accession>
<evidence type="ECO:0000259" key="1">
    <source>
        <dbReference type="Pfam" id="PF00685"/>
    </source>
</evidence>
<dbReference type="Pfam" id="PF00685">
    <property type="entry name" value="Sulfotransfer_1"/>
    <property type="match status" value="1"/>
</dbReference>
<dbReference type="SUPFAM" id="SSF52540">
    <property type="entry name" value="P-loop containing nucleoside triphosphate hydrolases"/>
    <property type="match status" value="1"/>
</dbReference>
<dbReference type="Gene3D" id="3.40.50.300">
    <property type="entry name" value="P-loop containing nucleotide triphosphate hydrolases"/>
    <property type="match status" value="1"/>
</dbReference>
<dbReference type="InterPro" id="IPR000863">
    <property type="entry name" value="Sulfotransferase_dom"/>
</dbReference>
<sequence>MDMASRAAPLIHIGYHKTGTSFLQAAVFTDADRYCLPWGRQAGQAVEWFVLAHPQRFSGAAVRAAFDRAAGDCGARVPVISHEALSGHPNNGVYYLDRVVGRLAETFPDARIMIGTREQKALLVSLYYQYVRRGGTLGIDAFLPPEAPRPAFRPRVRLDHFEYDLTLEAYATRFARENLLVMPMELLQRDPDAYIARLCGFLGIDPPAAAPAQKVNASSPDTVMRLERVLNRYLPPPSPRPADYADFPLPFRIRTRLLRLLGQSGPVRRSGSAERARIKAHVAAVVGDHFADSNRRLDALVDLDMRALGYV</sequence>
<dbReference type="Proteomes" id="UP001560019">
    <property type="component" value="Unassembled WGS sequence"/>
</dbReference>
<dbReference type="RefSeq" id="WP_170168736.1">
    <property type="nucleotide sequence ID" value="NZ_JBEHHI010000005.1"/>
</dbReference>
<organism evidence="2 3">
    <name type="scientific">Rhodovulum iodosum</name>
    <dbReference type="NCBI Taxonomy" id="68291"/>
    <lineage>
        <taxon>Bacteria</taxon>
        <taxon>Pseudomonadati</taxon>
        <taxon>Pseudomonadota</taxon>
        <taxon>Alphaproteobacteria</taxon>
        <taxon>Rhodobacterales</taxon>
        <taxon>Paracoccaceae</taxon>
        <taxon>Rhodovulum</taxon>
    </lineage>
</organism>
<dbReference type="InterPro" id="IPR027417">
    <property type="entry name" value="P-loop_NTPase"/>
</dbReference>
<gene>
    <name evidence="2" type="ORF">Ga0609869_003612</name>
</gene>
<feature type="domain" description="Sulfotransferase" evidence="1">
    <location>
        <begin position="12"/>
        <end position="206"/>
    </location>
</feature>
<protein>
    <recommendedName>
        <fullName evidence="1">Sulfotransferase domain-containing protein</fullName>
    </recommendedName>
</protein>
<comment type="caution">
    <text evidence="2">The sequence shown here is derived from an EMBL/GenBank/DDBJ whole genome shotgun (WGS) entry which is preliminary data.</text>
</comment>